<dbReference type="RefSeq" id="WP_071092035.1">
    <property type="nucleotide sequence ID" value="NZ_MBLM01000180.1"/>
</dbReference>
<dbReference type="GO" id="GO:0016787">
    <property type="term" value="F:hydrolase activity"/>
    <property type="evidence" value="ECO:0007669"/>
    <property type="project" value="UniProtKB-KW"/>
</dbReference>
<organism evidence="3 4">
    <name type="scientific">Parafrankia colletiae</name>
    <dbReference type="NCBI Taxonomy" id="573497"/>
    <lineage>
        <taxon>Bacteria</taxon>
        <taxon>Bacillati</taxon>
        <taxon>Actinomycetota</taxon>
        <taxon>Actinomycetes</taxon>
        <taxon>Frankiales</taxon>
        <taxon>Frankiaceae</taxon>
        <taxon>Parafrankia</taxon>
    </lineage>
</organism>
<dbReference type="GO" id="GO:0016020">
    <property type="term" value="C:membrane"/>
    <property type="evidence" value="ECO:0007669"/>
    <property type="project" value="TreeGrafter"/>
</dbReference>
<evidence type="ECO:0000313" key="3">
    <source>
        <dbReference type="EMBL" id="OHV28139.1"/>
    </source>
</evidence>
<gene>
    <name evidence="3" type="ORF">CC117_30625</name>
</gene>
<keyword evidence="1" id="KW-0378">Hydrolase</keyword>
<dbReference type="OrthoDB" id="9808398at2"/>
<comment type="caution">
    <text evidence="3">The sequence shown here is derived from an EMBL/GenBank/DDBJ whole genome shotgun (WGS) entry which is preliminary data.</text>
</comment>
<name>A0A1S1Q3J9_9ACTN</name>
<dbReference type="InterPro" id="IPR000639">
    <property type="entry name" value="Epox_hydrolase-like"/>
</dbReference>
<dbReference type="SUPFAM" id="SSF53474">
    <property type="entry name" value="alpha/beta-Hydrolases"/>
    <property type="match status" value="1"/>
</dbReference>
<dbReference type="Pfam" id="PF00561">
    <property type="entry name" value="Abhydrolase_1"/>
    <property type="match status" value="1"/>
</dbReference>
<dbReference type="PRINTS" id="PR00111">
    <property type="entry name" value="ABHYDROLASE"/>
</dbReference>
<reference evidence="4" key="1">
    <citation type="submission" date="2016-07" db="EMBL/GenBank/DDBJ databases">
        <title>Sequence Frankia sp. strain CcI1.17.</title>
        <authorList>
            <person name="Ghodhbane-Gtari F."/>
            <person name="Swanson E."/>
            <person name="Gueddou A."/>
            <person name="Morris K."/>
            <person name="Hezbri K."/>
            <person name="Ktari A."/>
            <person name="Nouioui I."/>
            <person name="Abebe-Akele F."/>
            <person name="Simpson S."/>
            <person name="Thomas K."/>
            <person name="Gtari M."/>
            <person name="Tisa L.S."/>
            <person name="Hurst S."/>
        </authorList>
    </citation>
    <scope>NUCLEOTIDE SEQUENCE [LARGE SCALE GENOMIC DNA]</scope>
    <source>
        <strain evidence="4">Cc1.17</strain>
    </source>
</reference>
<keyword evidence="4" id="KW-1185">Reference proteome</keyword>
<proteinExistence type="predicted"/>
<feature type="domain" description="AB hydrolase-1" evidence="2">
    <location>
        <begin position="31"/>
        <end position="266"/>
    </location>
</feature>
<dbReference type="InterPro" id="IPR000073">
    <property type="entry name" value="AB_hydrolase_1"/>
</dbReference>
<dbReference type="PANTHER" id="PTHR43798:SF31">
    <property type="entry name" value="AB HYDROLASE SUPERFAMILY PROTEIN YCLE"/>
    <property type="match status" value="1"/>
</dbReference>
<evidence type="ECO:0000259" key="2">
    <source>
        <dbReference type="Pfam" id="PF00561"/>
    </source>
</evidence>
<evidence type="ECO:0000313" key="4">
    <source>
        <dbReference type="Proteomes" id="UP000179627"/>
    </source>
</evidence>
<dbReference type="Gene3D" id="3.40.50.1820">
    <property type="entry name" value="alpha/beta hydrolase"/>
    <property type="match status" value="1"/>
</dbReference>
<dbReference type="Proteomes" id="UP000179627">
    <property type="component" value="Unassembled WGS sequence"/>
</dbReference>
<dbReference type="EMBL" id="MBLM01000180">
    <property type="protein sequence ID" value="OHV28139.1"/>
    <property type="molecule type" value="Genomic_DNA"/>
</dbReference>
<protein>
    <recommendedName>
        <fullName evidence="2">AB hydrolase-1 domain-containing protein</fullName>
    </recommendedName>
</protein>
<dbReference type="InterPro" id="IPR050266">
    <property type="entry name" value="AB_hydrolase_sf"/>
</dbReference>
<accession>A0A1S1Q3J9</accession>
<dbReference type="AlphaFoldDB" id="A0A1S1Q3J9"/>
<dbReference type="PANTHER" id="PTHR43798">
    <property type="entry name" value="MONOACYLGLYCEROL LIPASE"/>
    <property type="match status" value="1"/>
</dbReference>
<dbReference type="PRINTS" id="PR00412">
    <property type="entry name" value="EPOXHYDRLASE"/>
</dbReference>
<dbReference type="InterPro" id="IPR029058">
    <property type="entry name" value="AB_hydrolase_fold"/>
</dbReference>
<sequence length="281" mass="29800">MSLWTDLLGAELRVIPVAGVGTRAVLIGEGPPVVFLHGRGGHLETFARNLAAVAAGGYRAIALDLLGHGLTERPADGRYTIDALTGHATAVLDRLNLDRVHLVGQSLGGWAAALLALATPDRVAGLVLIEPAGLQDEAERLSDTRVQAAYRSGGQAYEQPTAAAVATRLRGLLADPEVLDPELVQVRARLYAPDEARAVHRSVRAADHSPWLLTPQRLGELTVPALFVRGEHGHTPPAVVRSAAQAARAQVVTVPGAKQWPQFERPDIVNNAILDFLGAHP</sequence>
<evidence type="ECO:0000256" key="1">
    <source>
        <dbReference type="ARBA" id="ARBA00022801"/>
    </source>
</evidence>